<protein>
    <submittedName>
        <fullName evidence="6">Quinate permease</fullName>
    </submittedName>
</protein>
<reference evidence="6" key="1">
    <citation type="submission" date="2018-04" db="EMBL/GenBank/DDBJ databases">
        <title>Whole genome sequencing of Hypsizygus marmoreus.</title>
        <authorList>
            <person name="Choi I.-G."/>
            <person name="Min B."/>
            <person name="Kim J.-G."/>
            <person name="Kim S."/>
            <person name="Oh Y.-L."/>
            <person name="Kong W.-S."/>
            <person name="Park H."/>
            <person name="Jeong J."/>
            <person name="Song E.-S."/>
        </authorList>
    </citation>
    <scope>NUCLEOTIDE SEQUENCE [LARGE SCALE GENOMIC DNA]</scope>
    <source>
        <strain evidence="6">51987-8</strain>
    </source>
</reference>
<dbReference type="SUPFAM" id="SSF103473">
    <property type="entry name" value="MFS general substrate transporter"/>
    <property type="match status" value="1"/>
</dbReference>
<dbReference type="Gene3D" id="1.20.1250.20">
    <property type="entry name" value="MFS general substrate transporter like domains"/>
    <property type="match status" value="1"/>
</dbReference>
<dbReference type="InterPro" id="IPR050360">
    <property type="entry name" value="MFS_Sugar_Transporters"/>
</dbReference>
<evidence type="ECO:0000256" key="1">
    <source>
        <dbReference type="ARBA" id="ARBA00004141"/>
    </source>
</evidence>
<dbReference type="Proteomes" id="UP000076154">
    <property type="component" value="Unassembled WGS sequence"/>
</dbReference>
<name>A0A369K4B2_HYPMA</name>
<dbReference type="EMBL" id="LUEZ02000015">
    <property type="protein sequence ID" value="RDB27607.1"/>
    <property type="molecule type" value="Genomic_DNA"/>
</dbReference>
<sequence>MFDRILIHLINQLSQVNRHHGHKYGATFHRCLWYYQIDRLLWLVDTLGCHYLLIVGSIGGAFSMYNIGTYIAVAKLTTTAAGSQVMSVSLSRDGRSAIAFVYIWTIIYFPTWNGTPWVVKAEFFPQHVRTFTQASMAASNWLFGFLIARFTPQMFASMNYGVYMFFASLMVLSVFYFVLPETKQIPLELMEELSAPGLKPWRAHTMVMGRIQEVNIASKT</sequence>
<keyword evidence="7" id="KW-1185">Reference proteome</keyword>
<dbReference type="PANTHER" id="PTHR48022:SF34">
    <property type="entry name" value="MAJOR FACILITATOR SUPERFAMILY (MFS) PROFILE DOMAIN-CONTAINING PROTEIN-RELATED"/>
    <property type="match status" value="1"/>
</dbReference>
<dbReference type="InterPro" id="IPR036259">
    <property type="entry name" value="MFS_trans_sf"/>
</dbReference>
<dbReference type="GO" id="GO:0016020">
    <property type="term" value="C:membrane"/>
    <property type="evidence" value="ECO:0007669"/>
    <property type="project" value="UniProtKB-SubCell"/>
</dbReference>
<comment type="subcellular location">
    <subcellularLocation>
        <location evidence="1">Membrane</location>
        <topology evidence="1">Multi-pass membrane protein</topology>
    </subcellularLocation>
</comment>
<accession>A0A369K4B2</accession>
<comment type="caution">
    <text evidence="6">The sequence shown here is derived from an EMBL/GenBank/DDBJ whole genome shotgun (WGS) entry which is preliminary data.</text>
</comment>
<dbReference type="STRING" id="39966.A0A369K4B2"/>
<keyword evidence="2 5" id="KW-0812">Transmembrane</keyword>
<keyword evidence="3 5" id="KW-1133">Transmembrane helix</keyword>
<feature type="transmembrane region" description="Helical" evidence="5">
    <location>
        <begin position="94"/>
        <end position="111"/>
    </location>
</feature>
<gene>
    <name evidence="6" type="primary">qutD_3</name>
    <name evidence="6" type="ORF">Hypma_003792</name>
</gene>
<dbReference type="GO" id="GO:0005351">
    <property type="term" value="F:carbohydrate:proton symporter activity"/>
    <property type="evidence" value="ECO:0007669"/>
    <property type="project" value="TreeGrafter"/>
</dbReference>
<feature type="transmembrane region" description="Helical" evidence="5">
    <location>
        <begin position="160"/>
        <end position="179"/>
    </location>
</feature>
<evidence type="ECO:0000256" key="2">
    <source>
        <dbReference type="ARBA" id="ARBA00022692"/>
    </source>
</evidence>
<evidence type="ECO:0000313" key="7">
    <source>
        <dbReference type="Proteomes" id="UP000076154"/>
    </source>
</evidence>
<evidence type="ECO:0000313" key="6">
    <source>
        <dbReference type="EMBL" id="RDB27607.1"/>
    </source>
</evidence>
<feature type="transmembrane region" description="Helical" evidence="5">
    <location>
        <begin position="131"/>
        <end position="148"/>
    </location>
</feature>
<dbReference type="PANTHER" id="PTHR48022">
    <property type="entry name" value="PLASTIDIC GLUCOSE TRANSPORTER 4"/>
    <property type="match status" value="1"/>
</dbReference>
<evidence type="ECO:0000256" key="3">
    <source>
        <dbReference type="ARBA" id="ARBA00022989"/>
    </source>
</evidence>
<proteinExistence type="predicted"/>
<dbReference type="AlphaFoldDB" id="A0A369K4B2"/>
<evidence type="ECO:0000256" key="5">
    <source>
        <dbReference type="SAM" id="Phobius"/>
    </source>
</evidence>
<keyword evidence="4 5" id="KW-0472">Membrane</keyword>
<feature type="transmembrane region" description="Helical" evidence="5">
    <location>
        <begin position="51"/>
        <end position="73"/>
    </location>
</feature>
<dbReference type="InParanoid" id="A0A369K4B2"/>
<evidence type="ECO:0000256" key="4">
    <source>
        <dbReference type="ARBA" id="ARBA00023136"/>
    </source>
</evidence>
<dbReference type="OrthoDB" id="508119at2759"/>
<organism evidence="6 7">
    <name type="scientific">Hypsizygus marmoreus</name>
    <name type="common">White beech mushroom</name>
    <name type="synonym">Agaricus marmoreus</name>
    <dbReference type="NCBI Taxonomy" id="39966"/>
    <lineage>
        <taxon>Eukaryota</taxon>
        <taxon>Fungi</taxon>
        <taxon>Dikarya</taxon>
        <taxon>Basidiomycota</taxon>
        <taxon>Agaricomycotina</taxon>
        <taxon>Agaricomycetes</taxon>
        <taxon>Agaricomycetidae</taxon>
        <taxon>Agaricales</taxon>
        <taxon>Tricholomatineae</taxon>
        <taxon>Lyophyllaceae</taxon>
        <taxon>Hypsizygus</taxon>
    </lineage>
</organism>
<dbReference type="Pfam" id="PF00083">
    <property type="entry name" value="Sugar_tr"/>
    <property type="match status" value="1"/>
</dbReference>
<dbReference type="InterPro" id="IPR005828">
    <property type="entry name" value="MFS_sugar_transport-like"/>
</dbReference>